<dbReference type="PROSITE" id="PS50404">
    <property type="entry name" value="GST_NTER"/>
    <property type="match status" value="1"/>
</dbReference>
<dbReference type="SFLD" id="SFLDG00358">
    <property type="entry name" value="Main_(cytGST)"/>
    <property type="match status" value="1"/>
</dbReference>
<proteinExistence type="predicted"/>
<dbReference type="InterPro" id="IPR004046">
    <property type="entry name" value="GST_C"/>
</dbReference>
<dbReference type="SUPFAM" id="SSF47616">
    <property type="entry name" value="GST C-terminal domain-like"/>
    <property type="match status" value="1"/>
</dbReference>
<dbReference type="Pfam" id="PF14497">
    <property type="entry name" value="GST_C_3"/>
    <property type="match status" value="1"/>
</dbReference>
<dbReference type="EMBL" id="FOMX01000004">
    <property type="protein sequence ID" value="SFD75475.1"/>
    <property type="molecule type" value="Genomic_DNA"/>
</dbReference>
<dbReference type="SUPFAM" id="SSF52833">
    <property type="entry name" value="Thioredoxin-like"/>
    <property type="match status" value="1"/>
</dbReference>
<dbReference type="InterPro" id="IPR004045">
    <property type="entry name" value="Glutathione_S-Trfase_N"/>
</dbReference>
<dbReference type="Pfam" id="PF13417">
    <property type="entry name" value="GST_N_3"/>
    <property type="match status" value="1"/>
</dbReference>
<evidence type="ECO:0000313" key="4">
    <source>
        <dbReference type="Proteomes" id="UP000199400"/>
    </source>
</evidence>
<protein>
    <submittedName>
        <fullName evidence="3">Glutathione S-transferase</fullName>
    </submittedName>
</protein>
<evidence type="ECO:0000313" key="3">
    <source>
        <dbReference type="EMBL" id="SFD75475.1"/>
    </source>
</evidence>
<dbReference type="Gene3D" id="1.20.1050.10">
    <property type="match status" value="1"/>
</dbReference>
<gene>
    <name evidence="3" type="ORF">SAMN02745121_01382</name>
</gene>
<accession>A0A1I1UY37</accession>
<dbReference type="Proteomes" id="UP000199400">
    <property type="component" value="Unassembled WGS sequence"/>
</dbReference>
<dbReference type="Gene3D" id="3.40.30.10">
    <property type="entry name" value="Glutaredoxin"/>
    <property type="match status" value="1"/>
</dbReference>
<dbReference type="InterPro" id="IPR036249">
    <property type="entry name" value="Thioredoxin-like_sf"/>
</dbReference>
<evidence type="ECO:0000259" key="1">
    <source>
        <dbReference type="PROSITE" id="PS50404"/>
    </source>
</evidence>
<keyword evidence="4" id="KW-1185">Reference proteome</keyword>
<dbReference type="STRING" id="54.SAMN02745121_01382"/>
<dbReference type="SFLD" id="SFLDS00019">
    <property type="entry name" value="Glutathione_Transferase_(cytos"/>
    <property type="match status" value="1"/>
</dbReference>
<dbReference type="InterPro" id="IPR040079">
    <property type="entry name" value="Glutathione_S-Trfase"/>
</dbReference>
<dbReference type="RefSeq" id="WP_170136007.1">
    <property type="nucleotide sequence ID" value="NZ_NETK01000001.1"/>
</dbReference>
<dbReference type="PANTHER" id="PTHR44051">
    <property type="entry name" value="GLUTATHIONE S-TRANSFERASE-RELATED"/>
    <property type="match status" value="1"/>
</dbReference>
<sequence length="221" mass="24894">MPDPSTIRAVECSPPCWMVRLALEEKGLDHECKLLSFTAGEHKSPEMLAKNPRGTVPVLMDGNIVVYETLAIFDYLEYAYPQPALLPNTNALRGLALTRLHEANNLKQVGMALFSYLMNTKAIDLDPAEVDHLASFLHDELFFWEYYYGIGHWAAGSAISLADLAVFAYVATAAHLGLELEQRYPNLHAFCQRMKERPSVIATWPSVWKQTPYSYLTEPES</sequence>
<dbReference type="PANTHER" id="PTHR44051:SF8">
    <property type="entry name" value="GLUTATHIONE S-TRANSFERASE GSTA"/>
    <property type="match status" value="1"/>
</dbReference>
<keyword evidence="3" id="KW-0808">Transferase</keyword>
<evidence type="ECO:0000259" key="2">
    <source>
        <dbReference type="PROSITE" id="PS50405"/>
    </source>
</evidence>
<dbReference type="AlphaFoldDB" id="A0A1I1UY37"/>
<dbReference type="InterPro" id="IPR036282">
    <property type="entry name" value="Glutathione-S-Trfase_C_sf"/>
</dbReference>
<dbReference type="GO" id="GO:0016740">
    <property type="term" value="F:transferase activity"/>
    <property type="evidence" value="ECO:0007669"/>
    <property type="project" value="UniProtKB-KW"/>
</dbReference>
<feature type="domain" description="GST N-terminal" evidence="1">
    <location>
        <begin position="3"/>
        <end position="84"/>
    </location>
</feature>
<feature type="domain" description="GST C-terminal" evidence="2">
    <location>
        <begin position="89"/>
        <end position="213"/>
    </location>
</feature>
<organism evidence="3 4">
    <name type="scientific">Nannocystis exedens</name>
    <dbReference type="NCBI Taxonomy" id="54"/>
    <lineage>
        <taxon>Bacteria</taxon>
        <taxon>Pseudomonadati</taxon>
        <taxon>Myxococcota</taxon>
        <taxon>Polyangia</taxon>
        <taxon>Nannocystales</taxon>
        <taxon>Nannocystaceae</taxon>
        <taxon>Nannocystis</taxon>
    </lineage>
</organism>
<reference evidence="4" key="1">
    <citation type="submission" date="2016-10" db="EMBL/GenBank/DDBJ databases">
        <authorList>
            <person name="Varghese N."/>
            <person name="Submissions S."/>
        </authorList>
    </citation>
    <scope>NUCLEOTIDE SEQUENCE [LARGE SCALE GENOMIC DNA]</scope>
    <source>
        <strain evidence="4">ATCC 25963</strain>
    </source>
</reference>
<dbReference type="InterPro" id="IPR010987">
    <property type="entry name" value="Glutathione-S-Trfase_C-like"/>
</dbReference>
<dbReference type="PROSITE" id="PS50405">
    <property type="entry name" value="GST_CTER"/>
    <property type="match status" value="1"/>
</dbReference>
<name>A0A1I1UY37_9BACT</name>